<dbReference type="InterPro" id="IPR052207">
    <property type="entry name" value="Max-like/E-box_TFs"/>
</dbReference>
<keyword evidence="3" id="KW-0238">DNA-binding</keyword>
<evidence type="ECO:0000256" key="3">
    <source>
        <dbReference type="ARBA" id="ARBA00023125"/>
    </source>
</evidence>
<dbReference type="GO" id="GO:0046983">
    <property type="term" value="F:protein dimerization activity"/>
    <property type="evidence" value="ECO:0007669"/>
    <property type="project" value="InterPro"/>
</dbReference>
<dbReference type="PANTHER" id="PTHR15741">
    <property type="entry name" value="BASIC HELIX-LOOP-HELIX ZIP TRANSCRIPTION FACTOR"/>
    <property type="match status" value="1"/>
</dbReference>
<evidence type="ECO:0000256" key="6">
    <source>
        <dbReference type="SAM" id="Coils"/>
    </source>
</evidence>
<evidence type="ECO:0000256" key="1">
    <source>
        <dbReference type="ARBA" id="ARBA00004123"/>
    </source>
</evidence>
<keyword evidence="8" id="KW-1185">Reference proteome</keyword>
<dbReference type="PROSITE" id="PS50888">
    <property type="entry name" value="BHLH"/>
    <property type="match status" value="1"/>
</dbReference>
<dbReference type="PANTHER" id="PTHR15741:SF25">
    <property type="entry name" value="MAX-LIKE PROTEIN X"/>
    <property type="match status" value="1"/>
</dbReference>
<dbReference type="WBParaSite" id="TREG1_73040.1">
    <property type="protein sequence ID" value="TREG1_73040.1"/>
    <property type="gene ID" value="TREG1_73040"/>
</dbReference>
<evidence type="ECO:0000259" key="7">
    <source>
        <dbReference type="PROSITE" id="PS50888"/>
    </source>
</evidence>
<keyword evidence="6" id="KW-0175">Coiled coil</keyword>
<dbReference type="Gene3D" id="4.10.280.10">
    <property type="entry name" value="Helix-loop-helix DNA-binding domain"/>
    <property type="match status" value="1"/>
</dbReference>
<reference evidence="8" key="1">
    <citation type="submission" date="2022-06" db="EMBL/GenBank/DDBJ databases">
        <authorList>
            <person name="Berger JAMES D."/>
            <person name="Berger JAMES D."/>
        </authorList>
    </citation>
    <scope>NUCLEOTIDE SEQUENCE [LARGE SCALE GENOMIC DNA]</scope>
</reference>
<proteinExistence type="predicted"/>
<evidence type="ECO:0000313" key="8">
    <source>
        <dbReference type="Proteomes" id="UP000050795"/>
    </source>
</evidence>
<dbReference type="InterPro" id="IPR036638">
    <property type="entry name" value="HLH_DNA-bd_sf"/>
</dbReference>
<name>A0AA85K672_TRIRE</name>
<reference evidence="9" key="2">
    <citation type="submission" date="2023-11" db="UniProtKB">
        <authorList>
            <consortium name="WormBaseParasite"/>
        </authorList>
    </citation>
    <scope>IDENTIFICATION</scope>
</reference>
<keyword evidence="4" id="KW-0804">Transcription</keyword>
<dbReference type="AlphaFoldDB" id="A0AA85K672"/>
<dbReference type="SMART" id="SM00353">
    <property type="entry name" value="HLH"/>
    <property type="match status" value="1"/>
</dbReference>
<dbReference type="InterPro" id="IPR011598">
    <property type="entry name" value="bHLH_dom"/>
</dbReference>
<accession>A0AA85K672</accession>
<keyword evidence="2" id="KW-0805">Transcription regulation</keyword>
<dbReference type="CDD" id="cd11388">
    <property type="entry name" value="bHLH_ScINO2_like"/>
    <property type="match status" value="1"/>
</dbReference>
<evidence type="ECO:0000256" key="4">
    <source>
        <dbReference type="ARBA" id="ARBA00023163"/>
    </source>
</evidence>
<organism evidence="8 9">
    <name type="scientific">Trichobilharzia regenti</name>
    <name type="common">Nasal bird schistosome</name>
    <dbReference type="NCBI Taxonomy" id="157069"/>
    <lineage>
        <taxon>Eukaryota</taxon>
        <taxon>Metazoa</taxon>
        <taxon>Spiralia</taxon>
        <taxon>Lophotrochozoa</taxon>
        <taxon>Platyhelminthes</taxon>
        <taxon>Trematoda</taxon>
        <taxon>Digenea</taxon>
        <taxon>Strigeidida</taxon>
        <taxon>Schistosomatoidea</taxon>
        <taxon>Schistosomatidae</taxon>
        <taxon>Trichobilharzia</taxon>
    </lineage>
</organism>
<feature type="coiled-coil region" evidence="6">
    <location>
        <begin position="92"/>
        <end position="126"/>
    </location>
</feature>
<protein>
    <recommendedName>
        <fullName evidence="7">BHLH domain-containing protein</fullName>
    </recommendedName>
</protein>
<evidence type="ECO:0000256" key="2">
    <source>
        <dbReference type="ARBA" id="ARBA00023015"/>
    </source>
</evidence>
<dbReference type="SUPFAM" id="SSF47459">
    <property type="entry name" value="HLH, helix-loop-helix DNA-binding domain"/>
    <property type="match status" value="1"/>
</dbReference>
<dbReference type="GO" id="GO:0005634">
    <property type="term" value="C:nucleus"/>
    <property type="evidence" value="ECO:0007669"/>
    <property type="project" value="UniProtKB-SubCell"/>
</dbReference>
<keyword evidence="5" id="KW-0539">Nucleus</keyword>
<dbReference type="GO" id="GO:0000978">
    <property type="term" value="F:RNA polymerase II cis-regulatory region sequence-specific DNA binding"/>
    <property type="evidence" value="ECO:0007669"/>
    <property type="project" value="TreeGrafter"/>
</dbReference>
<dbReference type="Proteomes" id="UP000050795">
    <property type="component" value="Unassembled WGS sequence"/>
</dbReference>
<feature type="domain" description="BHLH" evidence="7">
    <location>
        <begin position="39"/>
        <end position="95"/>
    </location>
</feature>
<evidence type="ECO:0000313" key="9">
    <source>
        <dbReference type="WBParaSite" id="TREG1_73040.1"/>
    </source>
</evidence>
<comment type="subcellular location">
    <subcellularLocation>
        <location evidence="1">Nucleus</location>
    </subcellularLocation>
</comment>
<dbReference type="Pfam" id="PF00010">
    <property type="entry name" value="HLH"/>
    <property type="match status" value="1"/>
</dbReference>
<sequence>MTLNPENCLTHNSVAKTLYESDLDDENFSSVENYGIRERRRKLHTEAEQRRRNAIKRGFEGLLELVHPMKSESTSNVRMSKSSILSKAITMIERLGKQKHQKLSEVESLEKEVKALRILCLNYEKMVQNNPDSGCRTVEPISDETKLEVFRMFSGALFSSFEDRIAFSSFSDLSASVINWIEESCKPEKMAFVMDSVLASILNQNNERSSVGCRTFHFGSVPNYSGGTNDGQSYCNSMGPKHSSAGNLLQINLLGSGSLGYSYPPNNFQIPTHPASGSPALDSEKCDPHLKPVFPVQSPNSSVSDQVGIIQSSSESQGLFDLKFRRPGPADICAGSGFYNFGPFIPKNINSVVDESSLSTDTIITDTVSSHKTNSSCGVAINDTNLSKELSLHNSSHMPQYKQFIDNLL</sequence>
<dbReference type="GO" id="GO:0000981">
    <property type="term" value="F:DNA-binding transcription factor activity, RNA polymerase II-specific"/>
    <property type="evidence" value="ECO:0007669"/>
    <property type="project" value="TreeGrafter"/>
</dbReference>
<evidence type="ECO:0000256" key="5">
    <source>
        <dbReference type="ARBA" id="ARBA00023242"/>
    </source>
</evidence>